<dbReference type="OrthoDB" id="5405791at2759"/>
<evidence type="ECO:0000256" key="1">
    <source>
        <dbReference type="SAM" id="MobiDB-lite"/>
    </source>
</evidence>
<feature type="compositionally biased region" description="Basic and acidic residues" evidence="1">
    <location>
        <begin position="306"/>
        <end position="320"/>
    </location>
</feature>
<dbReference type="Pfam" id="PF25080">
    <property type="entry name" value="zf_RING-like"/>
    <property type="match status" value="1"/>
</dbReference>
<sequence length="729" mass="79246">MQEHIRRAHPDHYIPKLPATEESFQKMVNTPPEKRLQQATTISQSKSKRETYGHPAPTAVAATQGKPFDDQPALANAAEALAQLHHTCAPHRPEWDSEPDSEMDALKDRMHATLELPPLRDQFSQDVVISPFQSHAGSPKQQEPLPSILGRSPPRLHTHSHSHPFLQTQTHNHGLAHSRNYSHQTHSGQLPLLRRDHRDHRERDDTHRVTRPRKGSLGVTQSIRRPKHDRFRVREHSHTISGHRPSLSFIDHKALSLEPSLVDAITGQDHHGSTGDQKGHDTPNAAWVQGKRWEDLIEAATSATEADERSLEHDLERDRGQTSYPLLKSPRSSLFYEKHHSNTSQPGLQYRASLPPPQGRSLNQHRQTATAPADSDLEPFPSVDANVGPRHGFTSDTVPLSLMHSLIPQHSFKGTTGSGAFPNNSGVGSGGPRGLSSMSVTSDPENFSLNNHNVSHTANFGTATPNYAGRNAFGRTASVSANASACASPVTVQRPLTAYSSFSASPAFHPNSGAIHPSTGIRVPGLHRASNPIPYATALNYANSSGKGNAAVNGSPQEGPPPNVIGSPSTEAGSAAMANMSLGASTVSTPTRMKRPSRERLNIAGHFTHDSGFHTRPGTSATPNVTSNLQNMSISRVSDADDDDDRVMRDADTELRMPQIFCASCGAAHPVNDCFACSECICGVCRDCAASLAGVNRVGNYGNVANERRPCPSCRSVEGKWRIFRLDFR</sequence>
<feature type="compositionally biased region" description="Basic and acidic residues" evidence="1">
    <location>
        <begin position="193"/>
        <end position="208"/>
    </location>
</feature>
<feature type="region of interest" description="Disordered" evidence="1">
    <location>
        <begin position="1"/>
        <end position="54"/>
    </location>
</feature>
<feature type="region of interest" description="Disordered" evidence="1">
    <location>
        <begin position="265"/>
        <end position="284"/>
    </location>
</feature>
<evidence type="ECO:0000313" key="4">
    <source>
        <dbReference type="Proteomes" id="UP000242877"/>
    </source>
</evidence>
<dbReference type="AlphaFoldDB" id="A0A167W582"/>
<dbReference type="VEuPathDB" id="FungiDB:AAP_04989"/>
<evidence type="ECO:0000259" key="2">
    <source>
        <dbReference type="Pfam" id="PF25080"/>
    </source>
</evidence>
<reference evidence="3 4" key="1">
    <citation type="journal article" date="2016" name="Genome Biol. Evol.">
        <title>Divergent and convergent evolution of fungal pathogenicity.</title>
        <authorList>
            <person name="Shang Y."/>
            <person name="Xiao G."/>
            <person name="Zheng P."/>
            <person name="Cen K."/>
            <person name="Zhan S."/>
            <person name="Wang C."/>
        </authorList>
    </citation>
    <scope>NUCLEOTIDE SEQUENCE [LARGE SCALE GENOMIC DNA]</scope>
    <source>
        <strain evidence="3 4">ARSEF 7405</strain>
    </source>
</reference>
<gene>
    <name evidence="3" type="ORF">AAP_04989</name>
</gene>
<feature type="domain" description="RING zinc finger-like" evidence="2">
    <location>
        <begin position="660"/>
        <end position="714"/>
    </location>
</feature>
<name>A0A167W582_9EURO</name>
<feature type="compositionally biased region" description="Basic and acidic residues" evidence="1">
    <location>
        <begin position="1"/>
        <end position="14"/>
    </location>
</feature>
<protein>
    <recommendedName>
        <fullName evidence="2">RING zinc finger-like domain-containing protein</fullName>
    </recommendedName>
</protein>
<feature type="compositionally biased region" description="Polar residues" evidence="1">
    <location>
        <begin position="360"/>
        <end position="370"/>
    </location>
</feature>
<feature type="region of interest" description="Disordered" evidence="1">
    <location>
        <begin position="416"/>
        <end position="444"/>
    </location>
</feature>
<keyword evidence="4" id="KW-1185">Reference proteome</keyword>
<dbReference type="EMBL" id="AZGZ01000026">
    <property type="protein sequence ID" value="KZZ88417.1"/>
    <property type="molecule type" value="Genomic_DNA"/>
</dbReference>
<organism evidence="3 4">
    <name type="scientific">Ascosphaera apis ARSEF 7405</name>
    <dbReference type="NCBI Taxonomy" id="392613"/>
    <lineage>
        <taxon>Eukaryota</taxon>
        <taxon>Fungi</taxon>
        <taxon>Dikarya</taxon>
        <taxon>Ascomycota</taxon>
        <taxon>Pezizomycotina</taxon>
        <taxon>Eurotiomycetes</taxon>
        <taxon>Eurotiomycetidae</taxon>
        <taxon>Onygenales</taxon>
        <taxon>Ascosphaeraceae</taxon>
        <taxon>Ascosphaera</taxon>
    </lineage>
</organism>
<dbReference type="Proteomes" id="UP000242877">
    <property type="component" value="Unassembled WGS sequence"/>
</dbReference>
<dbReference type="InterPro" id="IPR056929">
    <property type="entry name" value="Znf_RING-like"/>
</dbReference>
<comment type="caution">
    <text evidence="3">The sequence shown here is derived from an EMBL/GenBank/DDBJ whole genome shotgun (WGS) entry which is preliminary data.</text>
</comment>
<proteinExistence type="predicted"/>
<feature type="region of interest" description="Disordered" evidence="1">
    <location>
        <begin position="178"/>
        <end position="227"/>
    </location>
</feature>
<feature type="compositionally biased region" description="Basic and acidic residues" evidence="1">
    <location>
        <begin position="268"/>
        <end position="281"/>
    </location>
</feature>
<feature type="compositionally biased region" description="Polar residues" evidence="1">
    <location>
        <begin position="179"/>
        <end position="188"/>
    </location>
</feature>
<feature type="region of interest" description="Disordered" evidence="1">
    <location>
        <begin position="133"/>
        <end position="162"/>
    </location>
</feature>
<accession>A0A167W582</accession>
<feature type="region of interest" description="Disordered" evidence="1">
    <location>
        <begin position="301"/>
        <end position="383"/>
    </location>
</feature>
<evidence type="ECO:0000313" key="3">
    <source>
        <dbReference type="EMBL" id="KZZ88417.1"/>
    </source>
</evidence>